<sequence>MDEGDAAVLRISHRRTGAAHVIEVAGEIDAGTAPALRRELAQEKVDTTAARLVVVDLSEVGFIDSAGLTILAGLHRRGRERGVSVKVVTRQYAVRRALNITGLDELIPVVADLAEALPAE</sequence>
<dbReference type="InterPro" id="IPR002645">
    <property type="entry name" value="STAS_dom"/>
</dbReference>
<protein>
    <recommendedName>
        <fullName evidence="2">Anti-sigma factor antagonist</fullName>
    </recommendedName>
</protein>
<dbReference type="PANTHER" id="PTHR33495">
    <property type="entry name" value="ANTI-SIGMA FACTOR ANTAGONIST TM_1081-RELATED-RELATED"/>
    <property type="match status" value="1"/>
</dbReference>
<dbReference type="RefSeq" id="WP_196425204.1">
    <property type="nucleotide sequence ID" value="NZ_CABVGP010000001.1"/>
</dbReference>
<dbReference type="Proteomes" id="UP000399805">
    <property type="component" value="Unassembled WGS sequence"/>
</dbReference>
<evidence type="ECO:0000313" key="5">
    <source>
        <dbReference type="Proteomes" id="UP000399805"/>
    </source>
</evidence>
<organism evidence="4 5">
    <name type="scientific">Amycolatopsis camponoti</name>
    <dbReference type="NCBI Taxonomy" id="2606593"/>
    <lineage>
        <taxon>Bacteria</taxon>
        <taxon>Bacillati</taxon>
        <taxon>Actinomycetota</taxon>
        <taxon>Actinomycetes</taxon>
        <taxon>Pseudonocardiales</taxon>
        <taxon>Pseudonocardiaceae</taxon>
        <taxon>Amycolatopsis</taxon>
    </lineage>
</organism>
<dbReference type="SUPFAM" id="SSF52091">
    <property type="entry name" value="SpoIIaa-like"/>
    <property type="match status" value="1"/>
</dbReference>
<dbReference type="InterPro" id="IPR003658">
    <property type="entry name" value="Anti-sigma_ant"/>
</dbReference>
<reference evidence="4 5" key="1">
    <citation type="submission" date="2019-09" db="EMBL/GenBank/DDBJ databases">
        <authorList>
            <person name="Leyn A S."/>
        </authorList>
    </citation>
    <scope>NUCLEOTIDE SEQUENCE [LARGE SCALE GENOMIC DNA]</scope>
    <source>
        <strain evidence="4">AA231_1</strain>
    </source>
</reference>
<proteinExistence type="inferred from homology"/>
<dbReference type="PROSITE" id="PS50801">
    <property type="entry name" value="STAS"/>
    <property type="match status" value="1"/>
</dbReference>
<evidence type="ECO:0000259" key="3">
    <source>
        <dbReference type="PROSITE" id="PS50801"/>
    </source>
</evidence>
<comment type="similarity">
    <text evidence="1 2">Belongs to the anti-sigma-factor antagonist family.</text>
</comment>
<accession>A0A6I8LHB0</accession>
<dbReference type="EMBL" id="CABVGP010000001">
    <property type="protein sequence ID" value="VVJ16312.1"/>
    <property type="molecule type" value="Genomic_DNA"/>
</dbReference>
<name>A0A6I8LHB0_9PSEU</name>
<evidence type="ECO:0000256" key="1">
    <source>
        <dbReference type="ARBA" id="ARBA00009013"/>
    </source>
</evidence>
<dbReference type="CDD" id="cd07043">
    <property type="entry name" value="STAS_anti-anti-sigma_factors"/>
    <property type="match status" value="1"/>
</dbReference>
<dbReference type="AlphaFoldDB" id="A0A6I8LHB0"/>
<dbReference type="NCBIfam" id="TIGR00377">
    <property type="entry name" value="ant_ant_sig"/>
    <property type="match status" value="1"/>
</dbReference>
<dbReference type="GO" id="GO:0043856">
    <property type="term" value="F:anti-sigma factor antagonist activity"/>
    <property type="evidence" value="ECO:0007669"/>
    <property type="project" value="InterPro"/>
</dbReference>
<dbReference type="InterPro" id="IPR036513">
    <property type="entry name" value="STAS_dom_sf"/>
</dbReference>
<dbReference type="Pfam" id="PF01740">
    <property type="entry name" value="STAS"/>
    <property type="match status" value="1"/>
</dbReference>
<evidence type="ECO:0000313" key="4">
    <source>
        <dbReference type="EMBL" id="VVJ16312.1"/>
    </source>
</evidence>
<dbReference type="PANTHER" id="PTHR33495:SF2">
    <property type="entry name" value="ANTI-SIGMA FACTOR ANTAGONIST TM_1081-RELATED"/>
    <property type="match status" value="1"/>
</dbReference>
<evidence type="ECO:0000256" key="2">
    <source>
        <dbReference type="RuleBase" id="RU003749"/>
    </source>
</evidence>
<keyword evidence="5" id="KW-1185">Reference proteome</keyword>
<dbReference type="Gene3D" id="3.30.750.24">
    <property type="entry name" value="STAS domain"/>
    <property type="match status" value="1"/>
</dbReference>
<feature type="domain" description="STAS" evidence="3">
    <location>
        <begin position="21"/>
        <end position="120"/>
    </location>
</feature>
<gene>
    <name evidence="4" type="ORF">AA23TX_01333</name>
</gene>